<evidence type="ECO:0000259" key="8">
    <source>
        <dbReference type="PROSITE" id="PS51349"/>
    </source>
</evidence>
<evidence type="ECO:0000256" key="2">
    <source>
        <dbReference type="ARBA" id="ARBA00022630"/>
    </source>
</evidence>
<protein>
    <submittedName>
        <fullName evidence="9">Alpha-hydroxy-acid oxidizing protein</fullName>
    </submittedName>
</protein>
<feature type="active site" description="Proton acceptor" evidence="6">
    <location>
        <position position="287"/>
    </location>
</feature>
<dbReference type="CDD" id="cd02809">
    <property type="entry name" value="alpha_hydroxyacid_oxid_FMN"/>
    <property type="match status" value="1"/>
</dbReference>
<keyword evidence="2 7" id="KW-0285">Flavoprotein</keyword>
<dbReference type="GO" id="GO:0005886">
    <property type="term" value="C:plasma membrane"/>
    <property type="evidence" value="ECO:0007669"/>
    <property type="project" value="TreeGrafter"/>
</dbReference>
<feature type="binding site" evidence="7">
    <location>
        <begin position="88"/>
        <end position="90"/>
    </location>
    <ligand>
        <name>FMN</name>
        <dbReference type="ChEBI" id="CHEBI:58210"/>
    </ligand>
</feature>
<comment type="similarity">
    <text evidence="5">Belongs to the FMN-dependent alpha-hydroxy acid dehydrogenase family.</text>
</comment>
<evidence type="ECO:0000256" key="3">
    <source>
        <dbReference type="ARBA" id="ARBA00022643"/>
    </source>
</evidence>
<dbReference type="InterPro" id="IPR013785">
    <property type="entry name" value="Aldolase_TIM"/>
</dbReference>
<geneLocation type="plasmid" evidence="9 10">
    <name>unnamed6</name>
</geneLocation>
<proteinExistence type="inferred from homology"/>
<organism evidence="9 10">
    <name type="scientific">Azospirillum oryzae</name>
    <dbReference type="NCBI Taxonomy" id="286727"/>
    <lineage>
        <taxon>Bacteria</taxon>
        <taxon>Pseudomonadati</taxon>
        <taxon>Pseudomonadota</taxon>
        <taxon>Alphaproteobacteria</taxon>
        <taxon>Rhodospirillales</taxon>
        <taxon>Azospirillaceae</taxon>
        <taxon>Azospirillum</taxon>
    </lineage>
</organism>
<dbReference type="Proteomes" id="UP000509702">
    <property type="component" value="Plasmid unnamed6"/>
</dbReference>
<evidence type="ECO:0000256" key="1">
    <source>
        <dbReference type="ARBA" id="ARBA00001917"/>
    </source>
</evidence>
<dbReference type="FunFam" id="3.20.20.70:FF:000029">
    <property type="entry name" value="L-lactate dehydrogenase"/>
    <property type="match status" value="1"/>
</dbReference>
<keyword evidence="10" id="KW-1185">Reference proteome</keyword>
<dbReference type="SUPFAM" id="SSF51395">
    <property type="entry name" value="FMN-linked oxidoreductases"/>
    <property type="match status" value="1"/>
</dbReference>
<feature type="binding site" evidence="7">
    <location>
        <position position="166"/>
    </location>
    <ligand>
        <name>FMN</name>
        <dbReference type="ChEBI" id="CHEBI:58210"/>
    </ligand>
</feature>
<dbReference type="OrthoDB" id="9770452at2"/>
<dbReference type="GO" id="GO:0004459">
    <property type="term" value="F:L-lactate dehydrogenase (NAD+) activity"/>
    <property type="evidence" value="ECO:0007669"/>
    <property type="project" value="TreeGrafter"/>
</dbReference>
<evidence type="ECO:0000313" key="10">
    <source>
        <dbReference type="Proteomes" id="UP000509702"/>
    </source>
</evidence>
<dbReference type="EMBL" id="CP054621">
    <property type="protein sequence ID" value="QKS54509.1"/>
    <property type="molecule type" value="Genomic_DNA"/>
</dbReference>
<evidence type="ECO:0000256" key="6">
    <source>
        <dbReference type="PIRSR" id="PIRSR000138-1"/>
    </source>
</evidence>
<keyword evidence="4" id="KW-0560">Oxidoreductase</keyword>
<sequence>MKRRLYRGKDFKRAQNIADLREIARKRLPNFCFEYVDGGAEDEITLRRNRSVFEDMAFRPRTLVDVARRDQTVELFGRAMAAPFMIGPTGFSGLLARDGDLALARAAAAAGVPYVLSNASTMRLEEVVERAGGRVWMQLYLYRTREYAARLVERAEKTGVEALVVTTDSAIFGNREWDRRNYAKPLRLDVRNSLDVLRHPRWMADVLLPRGMPRFANLGDLLPPGQDSVRGAALAIAKELDPSLSWADIRWLRSLWPRRLIVKGVLSVQDAVLAADHGVDGIVLTNHGGRQLDGAISAMEILPEVAATVGHRLTVLVDGGFRRGADIVKAIALGAHAVLLGRATNYGLAAGGYPGVVHAIDILKTEIDRVLGLLGCPSVTQIDSHCIDWSRTNAAVMPAAAEALLRPNAA</sequence>
<accession>A0A6N1AT22</accession>
<feature type="binding site" evidence="7">
    <location>
        <begin position="341"/>
        <end position="342"/>
    </location>
    <ligand>
        <name>FMN</name>
        <dbReference type="ChEBI" id="CHEBI:58210"/>
    </ligand>
</feature>
<name>A0A6N1AT22_9PROT</name>
<dbReference type="RefSeq" id="WP_149199707.1">
    <property type="nucleotide sequence ID" value="NZ_CP054621.1"/>
</dbReference>
<feature type="binding site" evidence="7">
    <location>
        <position position="35"/>
    </location>
    <ligand>
        <name>glyoxylate</name>
        <dbReference type="ChEBI" id="CHEBI:36655"/>
    </ligand>
</feature>
<feature type="binding site" evidence="7">
    <location>
        <position position="175"/>
    </location>
    <ligand>
        <name>glyoxylate</name>
        <dbReference type="ChEBI" id="CHEBI:36655"/>
    </ligand>
</feature>
<feature type="domain" description="FMN hydroxy acid dehydrogenase" evidence="8">
    <location>
        <begin position="9"/>
        <end position="392"/>
    </location>
</feature>
<gene>
    <name evidence="9" type="ORF">HUE56_26160</name>
</gene>
<feature type="binding site" evidence="7">
    <location>
        <position position="138"/>
    </location>
    <ligand>
        <name>FMN</name>
        <dbReference type="ChEBI" id="CHEBI:58210"/>
    </ligand>
</feature>
<reference evidence="9 10" key="1">
    <citation type="submission" date="2020-06" db="EMBL/GenBank/DDBJ databases">
        <title>Complete genome of Azosprillum oryzae KACC14407.</title>
        <authorList>
            <person name="Kim M."/>
            <person name="Park Y.-J."/>
            <person name="Shin J.-H."/>
        </authorList>
    </citation>
    <scope>NUCLEOTIDE SEQUENCE [LARGE SCALE GENOMIC DNA]</scope>
    <source>
        <strain evidence="9 10">KACC 14407</strain>
        <plasmid evidence="9 10">unnamed6</plasmid>
    </source>
</reference>
<dbReference type="PANTHER" id="PTHR10578">
    <property type="entry name" value="S -2-HYDROXY-ACID OXIDASE-RELATED"/>
    <property type="match status" value="1"/>
</dbReference>
<dbReference type="InterPro" id="IPR012133">
    <property type="entry name" value="Alpha-hydoxy_acid_DH_FMN"/>
</dbReference>
<evidence type="ECO:0000256" key="7">
    <source>
        <dbReference type="PIRSR" id="PIRSR000138-2"/>
    </source>
</evidence>
<dbReference type="GO" id="GO:0009060">
    <property type="term" value="P:aerobic respiration"/>
    <property type="evidence" value="ECO:0007669"/>
    <property type="project" value="TreeGrafter"/>
</dbReference>
<dbReference type="Pfam" id="PF01070">
    <property type="entry name" value="FMN_dh"/>
    <property type="match status" value="1"/>
</dbReference>
<dbReference type="Gene3D" id="3.20.20.70">
    <property type="entry name" value="Aldolase class I"/>
    <property type="match status" value="1"/>
</dbReference>
<keyword evidence="3 7" id="KW-0288">FMN</keyword>
<dbReference type="PROSITE" id="PS51349">
    <property type="entry name" value="FMN_HYDROXY_ACID_DH_2"/>
    <property type="match status" value="1"/>
</dbReference>
<dbReference type="PIRSF" id="PIRSF000138">
    <property type="entry name" value="Al-hdrx_acd_dh"/>
    <property type="match status" value="1"/>
</dbReference>
<dbReference type="KEGG" id="aoz:HUE56_26160"/>
<evidence type="ECO:0000256" key="5">
    <source>
        <dbReference type="ARBA" id="ARBA00024042"/>
    </source>
</evidence>
<feature type="binding site" evidence="7">
    <location>
        <position position="140"/>
    </location>
    <ligand>
        <name>glyoxylate</name>
        <dbReference type="ChEBI" id="CHEBI:36655"/>
    </ligand>
</feature>
<feature type="binding site" evidence="7">
    <location>
        <position position="287"/>
    </location>
    <ligand>
        <name>glyoxylate</name>
        <dbReference type="ChEBI" id="CHEBI:36655"/>
    </ligand>
</feature>
<dbReference type="PANTHER" id="PTHR10578:SF107">
    <property type="entry name" value="2-HYDROXYACID OXIDASE 1"/>
    <property type="match status" value="1"/>
</dbReference>
<dbReference type="GO" id="GO:0010181">
    <property type="term" value="F:FMN binding"/>
    <property type="evidence" value="ECO:0007669"/>
    <property type="project" value="InterPro"/>
</dbReference>
<feature type="binding site" evidence="7">
    <location>
        <begin position="318"/>
        <end position="322"/>
    </location>
    <ligand>
        <name>FMN</name>
        <dbReference type="ChEBI" id="CHEBI:58210"/>
    </ligand>
</feature>
<feature type="binding site" evidence="7">
    <location>
        <position position="117"/>
    </location>
    <ligand>
        <name>FMN</name>
        <dbReference type="ChEBI" id="CHEBI:58210"/>
    </ligand>
</feature>
<keyword evidence="9" id="KW-0614">Plasmid</keyword>
<dbReference type="AlphaFoldDB" id="A0A6N1AT22"/>
<evidence type="ECO:0000256" key="4">
    <source>
        <dbReference type="ARBA" id="ARBA00023002"/>
    </source>
</evidence>
<feature type="binding site" evidence="7">
    <location>
        <position position="263"/>
    </location>
    <ligand>
        <name>glyoxylate</name>
        <dbReference type="ChEBI" id="CHEBI:36655"/>
    </ligand>
</feature>
<dbReference type="InterPro" id="IPR000262">
    <property type="entry name" value="FMN-dep_DH"/>
</dbReference>
<comment type="cofactor">
    <cofactor evidence="1">
        <name>FMN</name>
        <dbReference type="ChEBI" id="CHEBI:58210"/>
    </cofactor>
</comment>
<feature type="binding site" evidence="7">
    <location>
        <position position="290"/>
    </location>
    <ligand>
        <name>glyoxylate</name>
        <dbReference type="ChEBI" id="CHEBI:36655"/>
    </ligand>
</feature>
<dbReference type="InterPro" id="IPR037396">
    <property type="entry name" value="FMN_HAD"/>
</dbReference>
<evidence type="ECO:0000313" key="9">
    <source>
        <dbReference type="EMBL" id="QKS54509.1"/>
    </source>
</evidence>